<dbReference type="Gene3D" id="3.30.420.40">
    <property type="match status" value="2"/>
</dbReference>
<keyword evidence="3" id="KW-1185">Reference proteome</keyword>
<dbReference type="GO" id="GO:0016773">
    <property type="term" value="F:phosphotransferase activity, alcohol group as acceptor"/>
    <property type="evidence" value="ECO:0007669"/>
    <property type="project" value="UniProtKB-UniRule"/>
</dbReference>
<dbReference type="PANTHER" id="PTHR30605">
    <property type="entry name" value="ANHYDRO-N-ACETYLMURAMIC ACID KINASE"/>
    <property type="match status" value="1"/>
</dbReference>
<dbReference type="GO" id="GO:0016301">
    <property type="term" value="F:kinase activity"/>
    <property type="evidence" value="ECO:0007669"/>
    <property type="project" value="UniProtKB-KW"/>
</dbReference>
<comment type="similarity">
    <text evidence="1">Belongs to the anhydro-N-acetylmuramic acid kinase family.</text>
</comment>
<dbReference type="Proteomes" id="UP000199226">
    <property type="component" value="Unassembled WGS sequence"/>
</dbReference>
<keyword evidence="1 2" id="KW-0418">Kinase</keyword>
<sequence length="397" mass="42784">MNNNIEAIYKIGGKPVRNIIGLMSGTSFDGLDIALCEFQGSGLATSVKVRKFTTKEYKSDFKEELKAVFAKKIANLEQVTLLNDFIGSYYAELVLECLKEWGIAATEIDLIASHGQTIYHAPKHQHGIAKFSNATLQIGDGDHLAVKTGIITISDFRQKHVAVGGEGAPLAVYGDYLIFSSQDENRIMLNIGGIANFTFLPSGHSTGFFSSDVGPGNTLMDQFIQLKYPGKYYDKNAEIASAGKANEQLLEALLDHPFYKAGFPKTTGPELFSLSYLNNALLKCGIENASNEDVMATLAAFSARGIIMAISECVTGKGAFEIYLSGGGMYNPLLVKYVEDHFGLKLKLTSDLGIDPDSKEAVLFAVLANEAVAGGKTSYGDHPGVPSISMGKISFPE</sequence>
<evidence type="ECO:0000313" key="3">
    <source>
        <dbReference type="Proteomes" id="UP000199226"/>
    </source>
</evidence>
<dbReference type="InterPro" id="IPR005338">
    <property type="entry name" value="Anhydro_N_Ac-Mur_kinase"/>
</dbReference>
<protein>
    <recommendedName>
        <fullName evidence="1">Anhydro-N-acetylmuramic acid kinase</fullName>
        <ecNumber evidence="1">2.7.1.170</ecNumber>
    </recommendedName>
    <alternativeName>
        <fullName evidence="1">AnhMurNAc kinase</fullName>
    </alternativeName>
</protein>
<keyword evidence="1" id="KW-0119">Carbohydrate metabolism</keyword>
<dbReference type="GO" id="GO:0006040">
    <property type="term" value="P:amino sugar metabolic process"/>
    <property type="evidence" value="ECO:0007669"/>
    <property type="project" value="InterPro"/>
</dbReference>
<dbReference type="EMBL" id="FNHH01000008">
    <property type="protein sequence ID" value="SDM25927.1"/>
    <property type="molecule type" value="Genomic_DNA"/>
</dbReference>
<feature type="binding site" evidence="1">
    <location>
        <begin position="25"/>
        <end position="32"/>
    </location>
    <ligand>
        <name>ATP</name>
        <dbReference type="ChEBI" id="CHEBI:30616"/>
    </ligand>
</feature>
<keyword evidence="1" id="KW-0547">Nucleotide-binding</keyword>
<dbReference type="HAMAP" id="MF_01270">
    <property type="entry name" value="AnhMurNAc_kinase"/>
    <property type="match status" value="1"/>
</dbReference>
<organism evidence="2 3">
    <name type="scientific">Daejeonella rubra</name>
    <dbReference type="NCBI Taxonomy" id="990371"/>
    <lineage>
        <taxon>Bacteria</taxon>
        <taxon>Pseudomonadati</taxon>
        <taxon>Bacteroidota</taxon>
        <taxon>Sphingobacteriia</taxon>
        <taxon>Sphingobacteriales</taxon>
        <taxon>Sphingobacteriaceae</taxon>
        <taxon>Daejeonella</taxon>
    </lineage>
</organism>
<comment type="catalytic activity">
    <reaction evidence="1">
        <text>1,6-anhydro-N-acetyl-beta-muramate + ATP + H2O = N-acetyl-D-muramate 6-phosphate + ADP + H(+)</text>
        <dbReference type="Rhea" id="RHEA:24952"/>
        <dbReference type="ChEBI" id="CHEBI:15377"/>
        <dbReference type="ChEBI" id="CHEBI:15378"/>
        <dbReference type="ChEBI" id="CHEBI:30616"/>
        <dbReference type="ChEBI" id="CHEBI:58690"/>
        <dbReference type="ChEBI" id="CHEBI:58722"/>
        <dbReference type="ChEBI" id="CHEBI:456216"/>
        <dbReference type="EC" id="2.7.1.170"/>
    </reaction>
</comment>
<evidence type="ECO:0000313" key="2">
    <source>
        <dbReference type="EMBL" id="SDM25927.1"/>
    </source>
</evidence>
<comment type="pathway">
    <text evidence="1">Cell wall biogenesis; peptidoglycan recycling.</text>
</comment>
<keyword evidence="1" id="KW-0808">Transferase</keyword>
<dbReference type="UniPathway" id="UPA00544"/>
<evidence type="ECO:0000256" key="1">
    <source>
        <dbReference type="HAMAP-Rule" id="MF_01270"/>
    </source>
</evidence>
<dbReference type="AlphaFoldDB" id="A0A1G9RSI3"/>
<dbReference type="OrthoDB" id="9763949at2"/>
<accession>A0A1G9RSI3</accession>
<gene>
    <name evidence="1" type="primary">anmK</name>
    <name evidence="2" type="ORF">SAMN05421813_108127</name>
</gene>
<dbReference type="GO" id="GO:0009254">
    <property type="term" value="P:peptidoglycan turnover"/>
    <property type="evidence" value="ECO:0007669"/>
    <property type="project" value="UniProtKB-UniRule"/>
</dbReference>
<dbReference type="PANTHER" id="PTHR30605:SF0">
    <property type="entry name" value="ANHYDRO-N-ACETYLMURAMIC ACID KINASE"/>
    <property type="match status" value="1"/>
</dbReference>
<reference evidence="3" key="1">
    <citation type="submission" date="2016-10" db="EMBL/GenBank/DDBJ databases">
        <authorList>
            <person name="Varghese N."/>
            <person name="Submissions S."/>
        </authorList>
    </citation>
    <scope>NUCLEOTIDE SEQUENCE [LARGE SCALE GENOMIC DNA]</scope>
    <source>
        <strain evidence="3">DSM 24536</strain>
    </source>
</reference>
<dbReference type="GO" id="GO:0097175">
    <property type="term" value="P:1,6-anhydro-N-acetyl-beta-muramic acid catabolic process"/>
    <property type="evidence" value="ECO:0007669"/>
    <property type="project" value="UniProtKB-UniRule"/>
</dbReference>
<comment type="pathway">
    <text evidence="1">Amino-sugar metabolism; 1,6-anhydro-N-acetylmuramate degradation.</text>
</comment>
<proteinExistence type="inferred from homology"/>
<dbReference type="GO" id="GO:0005524">
    <property type="term" value="F:ATP binding"/>
    <property type="evidence" value="ECO:0007669"/>
    <property type="project" value="UniProtKB-UniRule"/>
</dbReference>
<dbReference type="Pfam" id="PF03702">
    <property type="entry name" value="AnmK"/>
    <property type="match status" value="1"/>
</dbReference>
<dbReference type="UniPathway" id="UPA00343"/>
<dbReference type="RefSeq" id="WP_090703324.1">
    <property type="nucleotide sequence ID" value="NZ_FNHH01000008.1"/>
</dbReference>
<keyword evidence="1" id="KW-0067">ATP-binding</keyword>
<dbReference type="SUPFAM" id="SSF53067">
    <property type="entry name" value="Actin-like ATPase domain"/>
    <property type="match status" value="1"/>
</dbReference>
<comment type="function">
    <text evidence="1">Catalyzes the specific phosphorylation of 1,6-anhydro-N-acetylmuramic acid (anhMurNAc) with the simultaneous cleavage of the 1,6-anhydro ring, generating MurNAc-6-P. Is required for the utilization of anhMurNAc either imported from the medium or derived from its own cell wall murein, and thus plays a role in cell wall recycling.</text>
</comment>
<dbReference type="InterPro" id="IPR043129">
    <property type="entry name" value="ATPase_NBD"/>
</dbReference>
<dbReference type="EC" id="2.7.1.170" evidence="1"/>
<dbReference type="CDD" id="cd24050">
    <property type="entry name" value="ASKHA_NBD_ANMK"/>
    <property type="match status" value="1"/>
</dbReference>
<name>A0A1G9RSI3_9SPHI</name>
<dbReference type="STRING" id="990371.SAMN05421813_108127"/>